<keyword evidence="11" id="KW-0239">DNA-directed DNA polymerase</keyword>
<feature type="non-terminal residue" evidence="16">
    <location>
        <position position="265"/>
    </location>
</feature>
<dbReference type="GO" id="GO:0006310">
    <property type="term" value="P:DNA recombination"/>
    <property type="evidence" value="ECO:0007669"/>
    <property type="project" value="UniProtKB-KW"/>
</dbReference>
<gene>
    <name evidence="16" type="ORF">O181_115793</name>
</gene>
<feature type="domain" description="Integrase catalytic" evidence="15">
    <location>
        <begin position="158"/>
        <end position="265"/>
    </location>
</feature>
<dbReference type="GO" id="GO:0015074">
    <property type="term" value="P:DNA integration"/>
    <property type="evidence" value="ECO:0007669"/>
    <property type="project" value="UniProtKB-KW"/>
</dbReference>
<dbReference type="SUPFAM" id="SSF53098">
    <property type="entry name" value="Ribonuclease H-like"/>
    <property type="match status" value="1"/>
</dbReference>
<reference evidence="16" key="1">
    <citation type="submission" date="2021-03" db="EMBL/GenBank/DDBJ databases">
        <title>Draft genome sequence of rust myrtle Austropuccinia psidii MF-1, a brazilian biotype.</title>
        <authorList>
            <person name="Quecine M.C."/>
            <person name="Pachon D.M.R."/>
            <person name="Bonatelli M.L."/>
            <person name="Correr F.H."/>
            <person name="Franceschini L.M."/>
            <person name="Leite T.F."/>
            <person name="Margarido G.R.A."/>
            <person name="Almeida C.A."/>
            <person name="Ferrarezi J.A."/>
            <person name="Labate C.A."/>
        </authorList>
    </citation>
    <scope>NUCLEOTIDE SEQUENCE</scope>
    <source>
        <strain evidence="16">MF-1</strain>
    </source>
</reference>
<keyword evidence="8" id="KW-0694">RNA-binding</keyword>
<name>A0A9Q3PVW3_9BASI</name>
<dbReference type="GO" id="GO:0003964">
    <property type="term" value="F:RNA-directed DNA polymerase activity"/>
    <property type="evidence" value="ECO:0007669"/>
    <property type="project" value="UniProtKB-KW"/>
</dbReference>
<evidence type="ECO:0000256" key="6">
    <source>
        <dbReference type="ARBA" id="ARBA00022801"/>
    </source>
</evidence>
<protein>
    <recommendedName>
        <fullName evidence="15">Integrase catalytic domain-containing protein</fullName>
    </recommendedName>
</protein>
<dbReference type="InterPro" id="IPR036397">
    <property type="entry name" value="RNaseH_sf"/>
</dbReference>
<keyword evidence="5" id="KW-0255">Endonuclease</keyword>
<keyword evidence="11" id="KW-0808">Transferase</keyword>
<evidence type="ECO:0000256" key="4">
    <source>
        <dbReference type="ARBA" id="ARBA00022723"/>
    </source>
</evidence>
<dbReference type="AlphaFoldDB" id="A0A9Q3PVW3"/>
<evidence type="ECO:0000313" key="16">
    <source>
        <dbReference type="EMBL" id="MBW0576078.1"/>
    </source>
</evidence>
<keyword evidence="17" id="KW-1185">Reference proteome</keyword>
<comment type="catalytic activity">
    <reaction evidence="14">
        <text>DNA(n) + a 2'-deoxyribonucleoside 5'-triphosphate = DNA(n+1) + diphosphate</text>
        <dbReference type="Rhea" id="RHEA:22508"/>
        <dbReference type="Rhea" id="RHEA-COMP:17339"/>
        <dbReference type="Rhea" id="RHEA-COMP:17340"/>
        <dbReference type="ChEBI" id="CHEBI:33019"/>
        <dbReference type="ChEBI" id="CHEBI:61560"/>
        <dbReference type="ChEBI" id="CHEBI:173112"/>
        <dbReference type="EC" id="2.7.7.7"/>
    </reaction>
</comment>
<dbReference type="InterPro" id="IPR012337">
    <property type="entry name" value="RNaseH-like_sf"/>
</dbReference>
<keyword evidence="9" id="KW-0229">DNA integration</keyword>
<evidence type="ECO:0000256" key="3">
    <source>
        <dbReference type="ARBA" id="ARBA00022722"/>
    </source>
</evidence>
<dbReference type="GO" id="GO:0046872">
    <property type="term" value="F:metal ion binding"/>
    <property type="evidence" value="ECO:0007669"/>
    <property type="project" value="UniProtKB-KW"/>
</dbReference>
<evidence type="ECO:0000256" key="9">
    <source>
        <dbReference type="ARBA" id="ARBA00022908"/>
    </source>
</evidence>
<keyword evidence="4" id="KW-0479">Metal-binding</keyword>
<evidence type="ECO:0000256" key="5">
    <source>
        <dbReference type="ARBA" id="ARBA00022759"/>
    </source>
</evidence>
<dbReference type="InterPro" id="IPR025724">
    <property type="entry name" value="GAG-pre-integrase_dom"/>
</dbReference>
<keyword evidence="10" id="KW-0695">RNA-directed DNA polymerase</keyword>
<comment type="caution">
    <text evidence="16">The sequence shown here is derived from an EMBL/GenBank/DDBJ whole genome shotgun (WGS) entry which is preliminary data.</text>
</comment>
<evidence type="ECO:0000256" key="12">
    <source>
        <dbReference type="ARBA" id="ARBA00023172"/>
    </source>
</evidence>
<dbReference type="GO" id="GO:0016787">
    <property type="term" value="F:hydrolase activity"/>
    <property type="evidence" value="ECO:0007669"/>
    <property type="project" value="UniProtKB-KW"/>
</dbReference>
<dbReference type="OrthoDB" id="413361at2759"/>
<evidence type="ECO:0000259" key="15">
    <source>
        <dbReference type="PROSITE" id="PS50994"/>
    </source>
</evidence>
<dbReference type="PANTHER" id="PTHR42648:SF11">
    <property type="entry name" value="TRANSPOSON TY4-P GAG-POL POLYPROTEIN"/>
    <property type="match status" value="1"/>
</dbReference>
<evidence type="ECO:0000256" key="13">
    <source>
        <dbReference type="ARBA" id="ARBA00048173"/>
    </source>
</evidence>
<dbReference type="GO" id="GO:0005634">
    <property type="term" value="C:nucleus"/>
    <property type="evidence" value="ECO:0007669"/>
    <property type="project" value="UniProtKB-ARBA"/>
</dbReference>
<dbReference type="Pfam" id="PF13976">
    <property type="entry name" value="gag_pre-integrs"/>
    <property type="match status" value="1"/>
</dbReference>
<keyword evidence="2" id="KW-0548">Nucleotidyltransferase</keyword>
<dbReference type="GO" id="GO:0032196">
    <property type="term" value="P:transposition"/>
    <property type="evidence" value="ECO:0007669"/>
    <property type="project" value="UniProtKB-KW"/>
</dbReference>
<comment type="catalytic activity">
    <reaction evidence="13">
        <text>DNA(n) + a 2'-deoxyribonucleoside 5'-triphosphate = DNA(n+1) + diphosphate</text>
        <dbReference type="Rhea" id="RHEA:22508"/>
        <dbReference type="Rhea" id="RHEA-COMP:17339"/>
        <dbReference type="Rhea" id="RHEA-COMP:17340"/>
        <dbReference type="ChEBI" id="CHEBI:33019"/>
        <dbReference type="ChEBI" id="CHEBI:61560"/>
        <dbReference type="ChEBI" id="CHEBI:173112"/>
        <dbReference type="EC" id="2.7.7.49"/>
    </reaction>
</comment>
<accession>A0A9Q3PVW3</accession>
<dbReference type="PANTHER" id="PTHR42648">
    <property type="entry name" value="TRANSPOSASE, PUTATIVE-RELATED"/>
    <property type="match status" value="1"/>
</dbReference>
<dbReference type="Gene3D" id="3.30.420.10">
    <property type="entry name" value="Ribonuclease H-like superfamily/Ribonuclease H"/>
    <property type="match status" value="1"/>
</dbReference>
<evidence type="ECO:0000256" key="11">
    <source>
        <dbReference type="ARBA" id="ARBA00022932"/>
    </source>
</evidence>
<keyword evidence="6" id="KW-0378">Hydrolase</keyword>
<dbReference type="EMBL" id="AVOT02097610">
    <property type="protein sequence ID" value="MBW0576078.1"/>
    <property type="molecule type" value="Genomic_DNA"/>
</dbReference>
<evidence type="ECO:0000256" key="10">
    <source>
        <dbReference type="ARBA" id="ARBA00022918"/>
    </source>
</evidence>
<organism evidence="16 17">
    <name type="scientific">Austropuccinia psidii MF-1</name>
    <dbReference type="NCBI Taxonomy" id="1389203"/>
    <lineage>
        <taxon>Eukaryota</taxon>
        <taxon>Fungi</taxon>
        <taxon>Dikarya</taxon>
        <taxon>Basidiomycota</taxon>
        <taxon>Pucciniomycotina</taxon>
        <taxon>Pucciniomycetes</taxon>
        <taxon>Pucciniales</taxon>
        <taxon>Sphaerophragmiaceae</taxon>
        <taxon>Austropuccinia</taxon>
    </lineage>
</organism>
<evidence type="ECO:0000313" key="17">
    <source>
        <dbReference type="Proteomes" id="UP000765509"/>
    </source>
</evidence>
<evidence type="ECO:0000256" key="1">
    <source>
        <dbReference type="ARBA" id="ARBA00022578"/>
    </source>
</evidence>
<keyword evidence="7" id="KW-0460">Magnesium</keyword>
<keyword evidence="12" id="KW-0233">DNA recombination</keyword>
<dbReference type="InterPro" id="IPR039537">
    <property type="entry name" value="Retrotran_Ty1/copia-like"/>
</dbReference>
<dbReference type="GO" id="GO:0003887">
    <property type="term" value="F:DNA-directed DNA polymerase activity"/>
    <property type="evidence" value="ECO:0007669"/>
    <property type="project" value="UniProtKB-KW"/>
</dbReference>
<keyword evidence="3" id="KW-0540">Nuclease</keyword>
<proteinExistence type="predicted"/>
<dbReference type="GO" id="GO:0003723">
    <property type="term" value="F:RNA binding"/>
    <property type="evidence" value="ECO:0007669"/>
    <property type="project" value="UniProtKB-KW"/>
</dbReference>
<dbReference type="PROSITE" id="PS50994">
    <property type="entry name" value="INTEGRASE"/>
    <property type="match status" value="1"/>
</dbReference>
<evidence type="ECO:0000256" key="7">
    <source>
        <dbReference type="ARBA" id="ARBA00022842"/>
    </source>
</evidence>
<dbReference type="Proteomes" id="UP000765509">
    <property type="component" value="Unassembled WGS sequence"/>
</dbReference>
<keyword evidence="1" id="KW-0815">Transposition</keyword>
<dbReference type="InterPro" id="IPR001584">
    <property type="entry name" value="Integrase_cat-core"/>
</dbReference>
<dbReference type="GO" id="GO:0004519">
    <property type="term" value="F:endonuclease activity"/>
    <property type="evidence" value="ECO:0007669"/>
    <property type="project" value="UniProtKB-KW"/>
</dbReference>
<sequence length="265" mass="30249">MFNNKCFFENLHQDHRTNVATGCDKSSLTSQGRGLEKIYDRIGNLWLLPNSLYVPDLTTNLLALSIITKTETQIKRTSSKFEIYLDNNIKDSFIFPTSSNVLETQIRVRTSHCLNTQVQDDGDLWHKQLGHMNDTDMKKLVNTSKNSNVCTECIKGKMNQLPFKHSFKNSEHVLENVHLDLCGPFQTPSLAGAKYFLIIVDQASCFITTKFLKNKNDCFNHFRNFRLLAENIHSTKIKNITTDGGGEFVNKSFKNHCIESGINHI</sequence>
<evidence type="ECO:0000256" key="14">
    <source>
        <dbReference type="ARBA" id="ARBA00049244"/>
    </source>
</evidence>
<evidence type="ECO:0000256" key="8">
    <source>
        <dbReference type="ARBA" id="ARBA00022884"/>
    </source>
</evidence>
<evidence type="ECO:0000256" key="2">
    <source>
        <dbReference type="ARBA" id="ARBA00022695"/>
    </source>
</evidence>